<comment type="similarity">
    <text evidence="2">Belongs to the auxin efflux carrier (TC 2.A.69) family.</text>
</comment>
<evidence type="ECO:0000256" key="2">
    <source>
        <dbReference type="ARBA" id="ARBA00010145"/>
    </source>
</evidence>
<keyword evidence="3" id="KW-0813">Transport</keyword>
<evidence type="ECO:0000256" key="5">
    <source>
        <dbReference type="ARBA" id="ARBA00022692"/>
    </source>
</evidence>
<feature type="transmembrane region" description="Helical" evidence="8">
    <location>
        <begin position="67"/>
        <end position="87"/>
    </location>
</feature>
<dbReference type="GO" id="GO:0055085">
    <property type="term" value="P:transmembrane transport"/>
    <property type="evidence" value="ECO:0007669"/>
    <property type="project" value="InterPro"/>
</dbReference>
<dbReference type="GO" id="GO:0005886">
    <property type="term" value="C:plasma membrane"/>
    <property type="evidence" value="ECO:0007669"/>
    <property type="project" value="UniProtKB-SubCell"/>
</dbReference>
<organism evidence="9 10">
    <name type="scientific">Candidatus Fimadaptatus faecigallinarum</name>
    <dbReference type="NCBI Taxonomy" id="2840814"/>
    <lineage>
        <taxon>Bacteria</taxon>
        <taxon>Bacillati</taxon>
        <taxon>Bacillota</taxon>
        <taxon>Clostridia</taxon>
        <taxon>Eubacteriales</taxon>
        <taxon>Candidatus Fimadaptatus</taxon>
    </lineage>
</organism>
<dbReference type="Pfam" id="PF03547">
    <property type="entry name" value="Mem_trans"/>
    <property type="match status" value="1"/>
</dbReference>
<dbReference type="EMBL" id="DVNK01000037">
    <property type="protein sequence ID" value="HIU46713.1"/>
    <property type="molecule type" value="Genomic_DNA"/>
</dbReference>
<gene>
    <name evidence="9" type="ORF">IAC59_05600</name>
</gene>
<comment type="subcellular location">
    <subcellularLocation>
        <location evidence="1">Cell membrane</location>
        <topology evidence="1">Multi-pass membrane protein</topology>
    </subcellularLocation>
</comment>
<dbReference type="Proteomes" id="UP000824123">
    <property type="component" value="Unassembled WGS sequence"/>
</dbReference>
<evidence type="ECO:0000313" key="9">
    <source>
        <dbReference type="EMBL" id="HIU46713.1"/>
    </source>
</evidence>
<evidence type="ECO:0000256" key="3">
    <source>
        <dbReference type="ARBA" id="ARBA00022448"/>
    </source>
</evidence>
<dbReference type="PANTHER" id="PTHR36838">
    <property type="entry name" value="AUXIN EFFLUX CARRIER FAMILY PROTEIN"/>
    <property type="match status" value="1"/>
</dbReference>
<accession>A0A9D1LRG8</accession>
<feature type="transmembrane region" description="Helical" evidence="8">
    <location>
        <begin position="37"/>
        <end position="55"/>
    </location>
</feature>
<dbReference type="Gene3D" id="1.20.1530.20">
    <property type="match status" value="1"/>
</dbReference>
<comment type="caution">
    <text evidence="9">The sequence shown here is derived from an EMBL/GenBank/DDBJ whole genome shotgun (WGS) entry which is preliminary data.</text>
</comment>
<reference evidence="9" key="1">
    <citation type="submission" date="2020-10" db="EMBL/GenBank/DDBJ databases">
        <authorList>
            <person name="Gilroy R."/>
        </authorList>
    </citation>
    <scope>NUCLEOTIDE SEQUENCE</scope>
    <source>
        <strain evidence="9">ChiSxjej2B14-8506</strain>
    </source>
</reference>
<feature type="transmembrane region" description="Helical" evidence="8">
    <location>
        <begin position="6"/>
        <end position="25"/>
    </location>
</feature>
<dbReference type="InterPro" id="IPR004776">
    <property type="entry name" value="Mem_transp_PIN-like"/>
</dbReference>
<feature type="transmembrane region" description="Helical" evidence="8">
    <location>
        <begin position="99"/>
        <end position="121"/>
    </location>
</feature>
<sequence>MDNFITTVNAVLPLFLIMALGYGIRRTPLMDEHTHQKMNKLIFQLFLPILLFKNISTSSLDALSGSWVFVFGFVSEMALFLILFAVVPLIEKENRRRGVLIQALGRSNYALFGLPLVGLLYPGEDIAVASMLVAISIPVFNVMSVVALETWRGGKLNVLKILRGIVTNPLIIGCALGFVWLVTGIQLPQFLQTAIDDTSSIATPLSLFVLGGAFEFSRVRCNMRPLLIGTIGRLIVVPVVGITATVLMGFRGMELYAMCVAFMAPCAVSSYPMAQQMGGDGELAGQLVVFTTAFSMFTVFGFTFALKSLGFI</sequence>
<feature type="transmembrane region" description="Helical" evidence="8">
    <location>
        <begin position="255"/>
        <end position="274"/>
    </location>
</feature>
<keyword evidence="4" id="KW-1003">Cell membrane</keyword>
<evidence type="ECO:0000256" key="7">
    <source>
        <dbReference type="ARBA" id="ARBA00023136"/>
    </source>
</evidence>
<evidence type="ECO:0000313" key="10">
    <source>
        <dbReference type="Proteomes" id="UP000824123"/>
    </source>
</evidence>
<keyword evidence="5 8" id="KW-0812">Transmembrane</keyword>
<feature type="transmembrane region" description="Helical" evidence="8">
    <location>
        <begin position="161"/>
        <end position="181"/>
    </location>
</feature>
<keyword evidence="7 8" id="KW-0472">Membrane</keyword>
<evidence type="ECO:0000256" key="1">
    <source>
        <dbReference type="ARBA" id="ARBA00004651"/>
    </source>
</evidence>
<reference evidence="9" key="2">
    <citation type="journal article" date="2021" name="PeerJ">
        <title>Extensive microbial diversity within the chicken gut microbiome revealed by metagenomics and culture.</title>
        <authorList>
            <person name="Gilroy R."/>
            <person name="Ravi A."/>
            <person name="Getino M."/>
            <person name="Pursley I."/>
            <person name="Horton D.L."/>
            <person name="Alikhan N.F."/>
            <person name="Baker D."/>
            <person name="Gharbi K."/>
            <person name="Hall N."/>
            <person name="Watson M."/>
            <person name="Adriaenssens E.M."/>
            <person name="Foster-Nyarko E."/>
            <person name="Jarju S."/>
            <person name="Secka A."/>
            <person name="Antonio M."/>
            <person name="Oren A."/>
            <person name="Chaudhuri R.R."/>
            <person name="La Ragione R."/>
            <person name="Hildebrand F."/>
            <person name="Pallen M.J."/>
        </authorList>
    </citation>
    <scope>NUCLEOTIDE SEQUENCE</scope>
    <source>
        <strain evidence="9">ChiSxjej2B14-8506</strain>
    </source>
</reference>
<keyword evidence="6 8" id="KW-1133">Transmembrane helix</keyword>
<dbReference type="PANTHER" id="PTHR36838:SF4">
    <property type="entry name" value="AUXIN EFFLUX CARRIER FAMILY PROTEIN"/>
    <property type="match status" value="1"/>
</dbReference>
<dbReference type="InterPro" id="IPR038770">
    <property type="entry name" value="Na+/solute_symporter_sf"/>
</dbReference>
<evidence type="ECO:0000256" key="4">
    <source>
        <dbReference type="ARBA" id="ARBA00022475"/>
    </source>
</evidence>
<name>A0A9D1LRG8_9FIRM</name>
<feature type="transmembrane region" description="Helical" evidence="8">
    <location>
        <begin position="226"/>
        <end position="249"/>
    </location>
</feature>
<proteinExistence type="inferred from homology"/>
<feature type="transmembrane region" description="Helical" evidence="8">
    <location>
        <begin position="127"/>
        <end position="149"/>
    </location>
</feature>
<feature type="transmembrane region" description="Helical" evidence="8">
    <location>
        <begin position="286"/>
        <end position="306"/>
    </location>
</feature>
<evidence type="ECO:0000256" key="8">
    <source>
        <dbReference type="SAM" id="Phobius"/>
    </source>
</evidence>
<dbReference type="AlphaFoldDB" id="A0A9D1LRG8"/>
<evidence type="ECO:0000256" key="6">
    <source>
        <dbReference type="ARBA" id="ARBA00022989"/>
    </source>
</evidence>
<protein>
    <submittedName>
        <fullName evidence="9">AEC family transporter</fullName>
    </submittedName>
</protein>